<proteinExistence type="predicted"/>
<keyword evidence="2" id="KW-1185">Reference proteome</keyword>
<reference evidence="1" key="1">
    <citation type="submission" date="2022-11" db="EMBL/GenBank/DDBJ databases">
        <title>Minimal conservation of predation-associated metabolite biosynthetic gene clusters underscores biosynthetic potential of Myxococcota including descriptions for ten novel species: Archangium lansinium sp. nov., Myxococcus landrumus sp. nov., Nannocystis bai.</title>
        <authorList>
            <person name="Ahearne A."/>
            <person name="Stevens C."/>
            <person name="Phillips K."/>
        </authorList>
    </citation>
    <scope>NUCLEOTIDE SEQUENCE</scope>
    <source>
        <strain evidence="1">Na p29</strain>
    </source>
</reference>
<evidence type="ECO:0000313" key="2">
    <source>
        <dbReference type="Proteomes" id="UP001150924"/>
    </source>
</evidence>
<sequence length="68" mass="6961">MSALSGDSDDVLRLLPDDGAGGFVLRGLGPTPDRVTHDLLAVGDVDVDARPDIAAASAGDAVREDMLE</sequence>
<dbReference type="Proteomes" id="UP001150924">
    <property type="component" value="Unassembled WGS sequence"/>
</dbReference>
<evidence type="ECO:0000313" key="1">
    <source>
        <dbReference type="EMBL" id="MCY1014023.1"/>
    </source>
</evidence>
<organism evidence="1 2">
    <name type="scientific">Nannocystis pusilla</name>
    <dbReference type="NCBI Taxonomy" id="889268"/>
    <lineage>
        <taxon>Bacteria</taxon>
        <taxon>Pseudomonadati</taxon>
        <taxon>Myxococcota</taxon>
        <taxon>Polyangia</taxon>
        <taxon>Nannocystales</taxon>
        <taxon>Nannocystaceae</taxon>
        <taxon>Nannocystis</taxon>
    </lineage>
</organism>
<gene>
    <name evidence="1" type="ORF">OV079_52580</name>
</gene>
<dbReference type="RefSeq" id="WP_267778229.1">
    <property type="nucleotide sequence ID" value="NZ_JAPNKE010000002.1"/>
</dbReference>
<comment type="caution">
    <text evidence="1">The sequence shown here is derived from an EMBL/GenBank/DDBJ whole genome shotgun (WGS) entry which is preliminary data.</text>
</comment>
<name>A0A9X3J5E9_9BACT</name>
<dbReference type="AlphaFoldDB" id="A0A9X3J5E9"/>
<accession>A0A9X3J5E9</accession>
<dbReference type="EMBL" id="JAPNKE010000002">
    <property type="protein sequence ID" value="MCY1014023.1"/>
    <property type="molecule type" value="Genomic_DNA"/>
</dbReference>
<protein>
    <submittedName>
        <fullName evidence="1">Uncharacterized protein</fullName>
    </submittedName>
</protein>